<sequence>MKLKNAQKLLISVGQEMFSRGWVPATSGNFSIRLNNSDIAITASGKDKGKLSAKDIICIKCNAYKDAVFDTIAKPSEETLLHLQLYNRNNNINAVIHTHSVNSIAISEEYPKGLTFSQLEILKAFSGINTHDTSIYIPVFSNQQNISLLAGEIECYMKDNNQGFAYLIKGHGVYTWGYDINECIRHLEALEYLFEYNQLKK</sequence>
<dbReference type="GO" id="GO:0019509">
    <property type="term" value="P:L-methionine salvage from methylthioadenosine"/>
    <property type="evidence" value="ECO:0007669"/>
    <property type="project" value="InterPro"/>
</dbReference>
<keyword evidence="4" id="KW-0486">Methionine biosynthesis</keyword>
<feature type="domain" description="Class II aldolase/adducin N-terminal" evidence="6">
    <location>
        <begin position="8"/>
        <end position="198"/>
    </location>
</feature>
<dbReference type="EMBL" id="UINC01001104">
    <property type="protein sequence ID" value="SUZ70873.1"/>
    <property type="molecule type" value="Genomic_DNA"/>
</dbReference>
<keyword evidence="3" id="KW-0862">Zinc</keyword>
<dbReference type="Pfam" id="PF00596">
    <property type="entry name" value="Aldolase_II"/>
    <property type="match status" value="1"/>
</dbReference>
<organism evidence="7">
    <name type="scientific">marine metagenome</name>
    <dbReference type="NCBI Taxonomy" id="408172"/>
    <lineage>
        <taxon>unclassified sequences</taxon>
        <taxon>metagenomes</taxon>
        <taxon>ecological metagenomes</taxon>
    </lineage>
</organism>
<evidence type="ECO:0000259" key="6">
    <source>
        <dbReference type="SMART" id="SM01007"/>
    </source>
</evidence>
<gene>
    <name evidence="7" type="ORF">METZ01_LOCUS23727</name>
</gene>
<keyword evidence="1" id="KW-0028">Amino-acid biosynthesis</keyword>
<evidence type="ECO:0000256" key="4">
    <source>
        <dbReference type="ARBA" id="ARBA00023167"/>
    </source>
</evidence>
<evidence type="ECO:0000256" key="3">
    <source>
        <dbReference type="ARBA" id="ARBA00022833"/>
    </source>
</evidence>
<evidence type="ECO:0000256" key="5">
    <source>
        <dbReference type="ARBA" id="ARBA00023239"/>
    </source>
</evidence>
<dbReference type="NCBIfam" id="TIGR03328">
    <property type="entry name" value="salvage_mtnB"/>
    <property type="match status" value="1"/>
</dbReference>
<dbReference type="AlphaFoldDB" id="A0A381PZP9"/>
<proteinExistence type="inferred from homology"/>
<dbReference type="PANTHER" id="PTHR10640:SF7">
    <property type="entry name" value="METHYLTHIORIBULOSE-1-PHOSPHATE DEHYDRATASE"/>
    <property type="match status" value="1"/>
</dbReference>
<name>A0A381PZP9_9ZZZZ</name>
<dbReference type="InterPro" id="IPR036409">
    <property type="entry name" value="Aldolase_II/adducin_N_sf"/>
</dbReference>
<evidence type="ECO:0000313" key="7">
    <source>
        <dbReference type="EMBL" id="SUZ70873.1"/>
    </source>
</evidence>
<dbReference type="HAMAP" id="MF_01677">
    <property type="entry name" value="Salvage_MtnB"/>
    <property type="match status" value="1"/>
</dbReference>
<keyword evidence="5" id="KW-0456">Lyase</keyword>
<dbReference type="InterPro" id="IPR017714">
    <property type="entry name" value="MethylthioRu-1-P_deHdtase_MtnB"/>
</dbReference>
<dbReference type="GO" id="GO:0046570">
    <property type="term" value="F:methylthioribulose 1-phosphate dehydratase activity"/>
    <property type="evidence" value="ECO:0007669"/>
    <property type="project" value="TreeGrafter"/>
</dbReference>
<protein>
    <recommendedName>
        <fullName evidence="6">Class II aldolase/adducin N-terminal domain-containing protein</fullName>
    </recommendedName>
</protein>
<keyword evidence="2" id="KW-0479">Metal-binding</keyword>
<dbReference type="InterPro" id="IPR001303">
    <property type="entry name" value="Aldolase_II/adducin_N"/>
</dbReference>
<dbReference type="GO" id="GO:0046872">
    <property type="term" value="F:metal ion binding"/>
    <property type="evidence" value="ECO:0007669"/>
    <property type="project" value="UniProtKB-KW"/>
</dbReference>
<evidence type="ECO:0000256" key="2">
    <source>
        <dbReference type="ARBA" id="ARBA00022723"/>
    </source>
</evidence>
<dbReference type="SMART" id="SM01007">
    <property type="entry name" value="Aldolase_II"/>
    <property type="match status" value="1"/>
</dbReference>
<evidence type="ECO:0000256" key="1">
    <source>
        <dbReference type="ARBA" id="ARBA00022605"/>
    </source>
</evidence>
<reference evidence="7" key="1">
    <citation type="submission" date="2018-05" db="EMBL/GenBank/DDBJ databases">
        <authorList>
            <person name="Lanie J.A."/>
            <person name="Ng W.-L."/>
            <person name="Kazmierczak K.M."/>
            <person name="Andrzejewski T.M."/>
            <person name="Davidsen T.M."/>
            <person name="Wayne K.J."/>
            <person name="Tettelin H."/>
            <person name="Glass J.I."/>
            <person name="Rusch D."/>
            <person name="Podicherti R."/>
            <person name="Tsui H.-C.T."/>
            <person name="Winkler M.E."/>
        </authorList>
    </citation>
    <scope>NUCLEOTIDE SEQUENCE</scope>
</reference>
<dbReference type="Gene3D" id="3.40.225.10">
    <property type="entry name" value="Class II aldolase/adducin N-terminal domain"/>
    <property type="match status" value="1"/>
</dbReference>
<accession>A0A381PZP9</accession>
<dbReference type="PANTHER" id="PTHR10640">
    <property type="entry name" value="METHYLTHIORIBULOSE-1-PHOSPHATE DEHYDRATASE"/>
    <property type="match status" value="1"/>
</dbReference>
<dbReference type="GO" id="GO:0005737">
    <property type="term" value="C:cytoplasm"/>
    <property type="evidence" value="ECO:0007669"/>
    <property type="project" value="InterPro"/>
</dbReference>
<dbReference type="SUPFAM" id="SSF53639">
    <property type="entry name" value="AraD/HMP-PK domain-like"/>
    <property type="match status" value="1"/>
</dbReference>